<dbReference type="SUPFAM" id="SSF52172">
    <property type="entry name" value="CheY-like"/>
    <property type="match status" value="1"/>
</dbReference>
<evidence type="ECO:0000256" key="4">
    <source>
        <dbReference type="ARBA" id="ARBA00023163"/>
    </source>
</evidence>
<evidence type="ECO:0000256" key="1">
    <source>
        <dbReference type="ARBA" id="ARBA00022553"/>
    </source>
</evidence>
<proteinExistence type="predicted"/>
<dbReference type="InterPro" id="IPR039420">
    <property type="entry name" value="WalR-like"/>
</dbReference>
<dbReference type="InterPro" id="IPR011006">
    <property type="entry name" value="CheY-like_superfamily"/>
</dbReference>
<reference evidence="9" key="1">
    <citation type="journal article" date="2019" name="Int. J. Syst. Evol. Microbiol.">
        <title>The Global Catalogue of Microorganisms (GCM) 10K type strain sequencing project: providing services to taxonomists for standard genome sequencing and annotation.</title>
        <authorList>
            <consortium name="The Broad Institute Genomics Platform"/>
            <consortium name="The Broad Institute Genome Sequencing Center for Infectious Disease"/>
            <person name="Wu L."/>
            <person name="Ma J."/>
        </authorList>
    </citation>
    <scope>NUCLEOTIDE SEQUENCE [LARGE SCALE GENOMIC DNA]</scope>
    <source>
        <strain evidence="9">TBRC 5832</strain>
    </source>
</reference>
<evidence type="ECO:0000313" key="9">
    <source>
        <dbReference type="Proteomes" id="UP001595867"/>
    </source>
</evidence>
<keyword evidence="1 5" id="KW-0597">Phosphoprotein</keyword>
<evidence type="ECO:0000256" key="2">
    <source>
        <dbReference type="ARBA" id="ARBA00023015"/>
    </source>
</evidence>
<dbReference type="InterPro" id="IPR001789">
    <property type="entry name" value="Sig_transdc_resp-reg_receiver"/>
</dbReference>
<evidence type="ECO:0000256" key="3">
    <source>
        <dbReference type="ARBA" id="ARBA00023125"/>
    </source>
</evidence>
<dbReference type="Pfam" id="PF00196">
    <property type="entry name" value="GerE"/>
    <property type="match status" value="1"/>
</dbReference>
<dbReference type="SUPFAM" id="SSF46894">
    <property type="entry name" value="C-terminal effector domain of the bipartite response regulators"/>
    <property type="match status" value="1"/>
</dbReference>
<sequence>MSTARIRVLVVDDQRMLRESFAVLLGVQPDIEVAGEAGDGDEAVRMAADLRPDVVLMDVRMPVLDGLAATRRILARTPEVRVLMLTTFDEDEYVHEAIRAGARGFLLKDSSAHQLADAVRTTMSGGAVLAPSVTRRLLDDFSQRPAPPGAPAGRLSVLTAQEVRVLGLVARGMSNAEIAVHLRVAEQTVKTHVSRILMKLDLRDRTQAAVLAYETGLVVPGR</sequence>
<feature type="modified residue" description="4-aspartylphosphate" evidence="5">
    <location>
        <position position="58"/>
    </location>
</feature>
<gene>
    <name evidence="8" type="ORF">ACFO0C_28935</name>
</gene>
<dbReference type="PROSITE" id="PS50110">
    <property type="entry name" value="RESPONSE_REGULATORY"/>
    <property type="match status" value="1"/>
</dbReference>
<evidence type="ECO:0000259" key="7">
    <source>
        <dbReference type="PROSITE" id="PS50110"/>
    </source>
</evidence>
<dbReference type="RefSeq" id="WP_378069857.1">
    <property type="nucleotide sequence ID" value="NZ_JBHSBL010000019.1"/>
</dbReference>
<dbReference type="PANTHER" id="PTHR43214">
    <property type="entry name" value="TWO-COMPONENT RESPONSE REGULATOR"/>
    <property type="match status" value="1"/>
</dbReference>
<dbReference type="Gene3D" id="3.40.50.2300">
    <property type="match status" value="1"/>
</dbReference>
<dbReference type="SMART" id="SM00448">
    <property type="entry name" value="REC"/>
    <property type="match status" value="1"/>
</dbReference>
<dbReference type="CDD" id="cd06170">
    <property type="entry name" value="LuxR_C_like"/>
    <property type="match status" value="1"/>
</dbReference>
<keyword evidence="9" id="KW-1185">Reference proteome</keyword>
<dbReference type="Pfam" id="PF00072">
    <property type="entry name" value="Response_reg"/>
    <property type="match status" value="1"/>
</dbReference>
<protein>
    <submittedName>
        <fullName evidence="8">Response regulator</fullName>
    </submittedName>
</protein>
<accession>A0ABV8IYG7</accession>
<dbReference type="InterPro" id="IPR000792">
    <property type="entry name" value="Tscrpt_reg_LuxR_C"/>
</dbReference>
<dbReference type="SMART" id="SM00421">
    <property type="entry name" value="HTH_LUXR"/>
    <property type="match status" value="1"/>
</dbReference>
<evidence type="ECO:0000313" key="8">
    <source>
        <dbReference type="EMBL" id="MFC4068976.1"/>
    </source>
</evidence>
<dbReference type="PANTHER" id="PTHR43214:SF24">
    <property type="entry name" value="TRANSCRIPTIONAL REGULATORY PROTEIN NARL-RELATED"/>
    <property type="match status" value="1"/>
</dbReference>
<dbReference type="InterPro" id="IPR016032">
    <property type="entry name" value="Sig_transdc_resp-reg_C-effctor"/>
</dbReference>
<evidence type="ECO:0000256" key="5">
    <source>
        <dbReference type="PROSITE-ProRule" id="PRU00169"/>
    </source>
</evidence>
<dbReference type="CDD" id="cd17535">
    <property type="entry name" value="REC_NarL-like"/>
    <property type="match status" value="1"/>
</dbReference>
<organism evidence="8 9">
    <name type="scientific">Actinoplanes subglobosus</name>
    <dbReference type="NCBI Taxonomy" id="1547892"/>
    <lineage>
        <taxon>Bacteria</taxon>
        <taxon>Bacillati</taxon>
        <taxon>Actinomycetota</taxon>
        <taxon>Actinomycetes</taxon>
        <taxon>Micromonosporales</taxon>
        <taxon>Micromonosporaceae</taxon>
        <taxon>Actinoplanes</taxon>
    </lineage>
</organism>
<comment type="caution">
    <text evidence="8">The sequence shown here is derived from an EMBL/GenBank/DDBJ whole genome shotgun (WGS) entry which is preliminary data.</text>
</comment>
<feature type="domain" description="HTH luxR-type" evidence="6">
    <location>
        <begin position="151"/>
        <end position="216"/>
    </location>
</feature>
<name>A0ABV8IYG7_9ACTN</name>
<dbReference type="EMBL" id="JBHSBL010000019">
    <property type="protein sequence ID" value="MFC4068976.1"/>
    <property type="molecule type" value="Genomic_DNA"/>
</dbReference>
<feature type="domain" description="Response regulatory" evidence="7">
    <location>
        <begin position="7"/>
        <end position="123"/>
    </location>
</feature>
<dbReference type="Proteomes" id="UP001595867">
    <property type="component" value="Unassembled WGS sequence"/>
</dbReference>
<keyword evidence="2" id="KW-0805">Transcription regulation</keyword>
<dbReference type="PROSITE" id="PS00622">
    <property type="entry name" value="HTH_LUXR_1"/>
    <property type="match status" value="1"/>
</dbReference>
<dbReference type="InterPro" id="IPR058245">
    <property type="entry name" value="NreC/VraR/RcsB-like_REC"/>
</dbReference>
<dbReference type="PROSITE" id="PS50043">
    <property type="entry name" value="HTH_LUXR_2"/>
    <property type="match status" value="1"/>
</dbReference>
<evidence type="ECO:0000259" key="6">
    <source>
        <dbReference type="PROSITE" id="PS50043"/>
    </source>
</evidence>
<keyword evidence="4" id="KW-0804">Transcription</keyword>
<keyword evidence="3" id="KW-0238">DNA-binding</keyword>
<dbReference type="PRINTS" id="PR00038">
    <property type="entry name" value="HTHLUXR"/>
</dbReference>